<name>A0A0A2F204_9PORP</name>
<dbReference type="SUPFAM" id="SSF103370">
    <property type="entry name" value="NinB"/>
    <property type="match status" value="1"/>
</dbReference>
<dbReference type="Proteomes" id="UP000030130">
    <property type="component" value="Unassembled WGS sequence"/>
</dbReference>
<reference evidence="1 2" key="1">
    <citation type="submission" date="2014-08" db="EMBL/GenBank/DDBJ databases">
        <title>Porphyromonas gulae strain:COT-052_OH1451 Genome sequencing.</title>
        <authorList>
            <person name="Wallis C."/>
            <person name="Deusch O."/>
            <person name="O'Flynn C."/>
            <person name="Davis I."/>
            <person name="Jospin G."/>
            <person name="Darling A.E."/>
            <person name="Coil D.A."/>
            <person name="Alexiev A."/>
            <person name="Horsfall A."/>
            <person name="Kirkwood N."/>
            <person name="Harris S."/>
            <person name="Eisen J.A."/>
        </authorList>
    </citation>
    <scope>NUCLEOTIDE SEQUENCE [LARGE SCALE GENOMIC DNA]</scope>
    <source>
        <strain evidence="2">COT-052 OH1451</strain>
    </source>
</reference>
<dbReference type="EMBL" id="JRAI01000061">
    <property type="protein sequence ID" value="KGN85053.1"/>
    <property type="molecule type" value="Genomic_DNA"/>
</dbReference>
<organism evidence="1 2">
    <name type="scientific">Porphyromonas gulae</name>
    <dbReference type="NCBI Taxonomy" id="111105"/>
    <lineage>
        <taxon>Bacteria</taxon>
        <taxon>Pseudomonadati</taxon>
        <taxon>Bacteroidota</taxon>
        <taxon>Bacteroidia</taxon>
        <taxon>Bacteroidales</taxon>
        <taxon>Porphyromonadaceae</taxon>
        <taxon>Porphyromonas</taxon>
    </lineage>
</organism>
<protein>
    <submittedName>
        <fullName evidence="1">Uncharacterized protein</fullName>
    </submittedName>
</protein>
<evidence type="ECO:0000313" key="2">
    <source>
        <dbReference type="Proteomes" id="UP000030130"/>
    </source>
</evidence>
<accession>A0A0A2F204</accession>
<dbReference type="InterPro" id="IPR036619">
    <property type="entry name" value="NinB_sf"/>
</dbReference>
<dbReference type="Gene3D" id="1.10.3790.10">
    <property type="entry name" value="NinB"/>
    <property type="match status" value="1"/>
</dbReference>
<dbReference type="RefSeq" id="WP_039421359.1">
    <property type="nucleotide sequence ID" value="NZ_JRAI01000061.1"/>
</dbReference>
<gene>
    <name evidence="1" type="ORF">HR08_07030</name>
</gene>
<evidence type="ECO:0000313" key="1">
    <source>
        <dbReference type="EMBL" id="KGN85053.1"/>
    </source>
</evidence>
<proteinExistence type="predicted"/>
<comment type="caution">
    <text evidence="1">The sequence shown here is derived from an EMBL/GenBank/DDBJ whole genome shotgun (WGS) entry which is preliminary data.</text>
</comment>
<sequence>MIYDLSDPLQKEQFKLRCNKLYSEGKTVELTEKTNRTLKQNSYLHLILSYFALQYGESMEFVKREFFKKWVNPETFILEKEDRILGKVKFLRSSAELTQKEMTDCIERFRNWAAKEAYIYLPAPNEHDMLVSMKMEVEKNKKWI</sequence>
<dbReference type="AlphaFoldDB" id="A0A0A2F204"/>
<dbReference type="OrthoDB" id="1071220at2"/>